<proteinExistence type="predicted"/>
<dbReference type="Pfam" id="PF00010">
    <property type="entry name" value="HLH"/>
    <property type="match status" value="1"/>
</dbReference>
<evidence type="ECO:0000313" key="9">
    <source>
        <dbReference type="Proteomes" id="UP000054560"/>
    </source>
</evidence>
<feature type="non-terminal residue" evidence="8">
    <location>
        <position position="1"/>
    </location>
</feature>
<keyword evidence="3" id="KW-0238">DNA-binding</keyword>
<organism evidence="8 9">
    <name type="scientific">Sphaeroforma arctica JP610</name>
    <dbReference type="NCBI Taxonomy" id="667725"/>
    <lineage>
        <taxon>Eukaryota</taxon>
        <taxon>Ichthyosporea</taxon>
        <taxon>Ichthyophonida</taxon>
        <taxon>Sphaeroforma</taxon>
    </lineage>
</organism>
<evidence type="ECO:0000259" key="7">
    <source>
        <dbReference type="Pfam" id="PF00010"/>
    </source>
</evidence>
<dbReference type="SUPFAM" id="SSF47459">
    <property type="entry name" value="HLH, helix-loop-helix DNA-binding domain"/>
    <property type="match status" value="1"/>
</dbReference>
<dbReference type="InterPro" id="IPR052207">
    <property type="entry name" value="Max-like/E-box_TFs"/>
</dbReference>
<evidence type="ECO:0000256" key="4">
    <source>
        <dbReference type="ARBA" id="ARBA00023163"/>
    </source>
</evidence>
<gene>
    <name evidence="8" type="ORF">SARC_16317</name>
</gene>
<dbReference type="OrthoDB" id="5778525at2759"/>
<accession>A0A0L0F3G0</accession>
<protein>
    <recommendedName>
        <fullName evidence="7">BHLH domain-containing protein</fullName>
    </recommendedName>
</protein>
<sequence>PRITSRERRESLIAQYQQHRRTLSGTSDDDEGLDDTQAATSTPANQNASIFRPNEPFMAGNGKKRMSIKNGVAALQQILPDTDDKTSKSVTLQKASDHIEVLNSKKQSLLVESSRLRGEINALRMSIGQFTHLAPTRSALKDVDDLMEIALHNVWVQQRSRNSLQFAM</sequence>
<evidence type="ECO:0000313" key="8">
    <source>
        <dbReference type="EMBL" id="KNC71146.1"/>
    </source>
</evidence>
<feature type="domain" description="BHLH" evidence="7">
    <location>
        <begin position="65"/>
        <end position="102"/>
    </location>
</feature>
<keyword evidence="2" id="KW-0805">Transcription regulation</keyword>
<dbReference type="GO" id="GO:0005634">
    <property type="term" value="C:nucleus"/>
    <property type="evidence" value="ECO:0007669"/>
    <property type="project" value="UniProtKB-SubCell"/>
</dbReference>
<dbReference type="Proteomes" id="UP000054560">
    <property type="component" value="Unassembled WGS sequence"/>
</dbReference>
<evidence type="ECO:0000256" key="5">
    <source>
        <dbReference type="ARBA" id="ARBA00023242"/>
    </source>
</evidence>
<dbReference type="PANTHER" id="PTHR15741">
    <property type="entry name" value="BASIC HELIX-LOOP-HELIX ZIP TRANSCRIPTION FACTOR"/>
    <property type="match status" value="1"/>
</dbReference>
<dbReference type="GeneID" id="25916821"/>
<evidence type="ECO:0000256" key="6">
    <source>
        <dbReference type="SAM" id="MobiDB-lite"/>
    </source>
</evidence>
<dbReference type="EMBL" id="KQ249406">
    <property type="protein sequence ID" value="KNC71146.1"/>
    <property type="molecule type" value="Genomic_DNA"/>
</dbReference>
<dbReference type="GO" id="GO:0000981">
    <property type="term" value="F:DNA-binding transcription factor activity, RNA polymerase II-specific"/>
    <property type="evidence" value="ECO:0007669"/>
    <property type="project" value="TreeGrafter"/>
</dbReference>
<dbReference type="GO" id="GO:0046983">
    <property type="term" value="F:protein dimerization activity"/>
    <property type="evidence" value="ECO:0007669"/>
    <property type="project" value="InterPro"/>
</dbReference>
<reference evidence="8 9" key="1">
    <citation type="submission" date="2011-02" db="EMBL/GenBank/DDBJ databases">
        <title>The Genome Sequence of Sphaeroforma arctica JP610.</title>
        <authorList>
            <consortium name="The Broad Institute Genome Sequencing Platform"/>
            <person name="Russ C."/>
            <person name="Cuomo C."/>
            <person name="Young S.K."/>
            <person name="Zeng Q."/>
            <person name="Gargeya S."/>
            <person name="Alvarado L."/>
            <person name="Berlin A."/>
            <person name="Chapman S.B."/>
            <person name="Chen Z."/>
            <person name="Freedman E."/>
            <person name="Gellesch M."/>
            <person name="Goldberg J."/>
            <person name="Griggs A."/>
            <person name="Gujja S."/>
            <person name="Heilman E."/>
            <person name="Heiman D."/>
            <person name="Howarth C."/>
            <person name="Mehta T."/>
            <person name="Neiman D."/>
            <person name="Pearson M."/>
            <person name="Roberts A."/>
            <person name="Saif S."/>
            <person name="Shea T."/>
            <person name="Shenoy N."/>
            <person name="Sisk P."/>
            <person name="Stolte C."/>
            <person name="Sykes S."/>
            <person name="White J."/>
            <person name="Yandava C."/>
            <person name="Burger G."/>
            <person name="Gray M.W."/>
            <person name="Holland P.W.H."/>
            <person name="King N."/>
            <person name="Lang F.B.F."/>
            <person name="Roger A.J."/>
            <person name="Ruiz-Trillo I."/>
            <person name="Haas B."/>
            <person name="Nusbaum C."/>
            <person name="Birren B."/>
        </authorList>
    </citation>
    <scope>NUCLEOTIDE SEQUENCE [LARGE SCALE GENOMIC DNA]</scope>
    <source>
        <strain evidence="8 9">JP610</strain>
    </source>
</reference>
<dbReference type="PANTHER" id="PTHR15741:SF27">
    <property type="entry name" value="TRANSCRIPTION FACTOR AP-4"/>
    <property type="match status" value="1"/>
</dbReference>
<evidence type="ECO:0000256" key="3">
    <source>
        <dbReference type="ARBA" id="ARBA00023125"/>
    </source>
</evidence>
<dbReference type="Gene3D" id="4.10.280.10">
    <property type="entry name" value="Helix-loop-helix DNA-binding domain"/>
    <property type="match status" value="1"/>
</dbReference>
<dbReference type="InterPro" id="IPR011598">
    <property type="entry name" value="bHLH_dom"/>
</dbReference>
<feature type="region of interest" description="Disordered" evidence="6">
    <location>
        <begin position="16"/>
        <end position="62"/>
    </location>
</feature>
<dbReference type="AlphaFoldDB" id="A0A0L0F3G0"/>
<name>A0A0L0F3G0_9EUKA</name>
<keyword evidence="9" id="KW-1185">Reference proteome</keyword>
<dbReference type="GO" id="GO:0000978">
    <property type="term" value="F:RNA polymerase II cis-regulatory region sequence-specific DNA binding"/>
    <property type="evidence" value="ECO:0007669"/>
    <property type="project" value="TreeGrafter"/>
</dbReference>
<keyword evidence="5" id="KW-0539">Nucleus</keyword>
<comment type="subcellular location">
    <subcellularLocation>
        <location evidence="1">Nucleus</location>
    </subcellularLocation>
</comment>
<dbReference type="RefSeq" id="XP_014145048.1">
    <property type="nucleotide sequence ID" value="XM_014289573.1"/>
</dbReference>
<dbReference type="InterPro" id="IPR036638">
    <property type="entry name" value="HLH_DNA-bd_sf"/>
</dbReference>
<evidence type="ECO:0000256" key="2">
    <source>
        <dbReference type="ARBA" id="ARBA00023015"/>
    </source>
</evidence>
<evidence type="ECO:0000256" key="1">
    <source>
        <dbReference type="ARBA" id="ARBA00004123"/>
    </source>
</evidence>
<keyword evidence="4" id="KW-0804">Transcription</keyword>
<feature type="compositionally biased region" description="Polar residues" evidence="6">
    <location>
        <begin position="37"/>
        <end position="49"/>
    </location>
</feature>
<feature type="non-terminal residue" evidence="8">
    <location>
        <position position="168"/>
    </location>
</feature>